<protein>
    <recommendedName>
        <fullName evidence="4">Pilus assembly protein</fullName>
    </recommendedName>
</protein>
<keyword evidence="1" id="KW-0472">Membrane</keyword>
<dbReference type="RefSeq" id="WP_326440403.1">
    <property type="nucleotide sequence ID" value="NZ_JAYMFH010000012.1"/>
</dbReference>
<proteinExistence type="predicted"/>
<name>A0ABU6J0T1_9ACTN</name>
<evidence type="ECO:0000313" key="2">
    <source>
        <dbReference type="EMBL" id="MEC4295374.1"/>
    </source>
</evidence>
<evidence type="ECO:0000313" key="3">
    <source>
        <dbReference type="Proteomes" id="UP001343724"/>
    </source>
</evidence>
<evidence type="ECO:0000256" key="1">
    <source>
        <dbReference type="SAM" id="Phobius"/>
    </source>
</evidence>
<feature type="transmembrane region" description="Helical" evidence="1">
    <location>
        <begin position="20"/>
        <end position="40"/>
    </location>
</feature>
<reference evidence="2 3" key="1">
    <citation type="submission" date="2024-01" db="EMBL/GenBank/DDBJ databases">
        <title>novel species in genus Adlercreutzia.</title>
        <authorList>
            <person name="Liu X."/>
        </authorList>
    </citation>
    <scope>NUCLEOTIDE SEQUENCE [LARGE SCALE GENOMIC DNA]</scope>
    <source>
        <strain evidence="2 3">R22</strain>
    </source>
</reference>
<organism evidence="2 3">
    <name type="scientific">Adlercreutzia shanghongiae</name>
    <dbReference type="NCBI Taxonomy" id="3111773"/>
    <lineage>
        <taxon>Bacteria</taxon>
        <taxon>Bacillati</taxon>
        <taxon>Actinomycetota</taxon>
        <taxon>Coriobacteriia</taxon>
        <taxon>Eggerthellales</taxon>
        <taxon>Eggerthellaceae</taxon>
        <taxon>Adlercreutzia</taxon>
    </lineage>
</organism>
<dbReference type="EMBL" id="JAYMFH010000012">
    <property type="protein sequence ID" value="MEC4295374.1"/>
    <property type="molecule type" value="Genomic_DNA"/>
</dbReference>
<keyword evidence="3" id="KW-1185">Reference proteome</keyword>
<keyword evidence="1" id="KW-0812">Transmembrane</keyword>
<keyword evidence="1" id="KW-1133">Transmembrane helix</keyword>
<evidence type="ECO:0008006" key="4">
    <source>
        <dbReference type="Google" id="ProtNLM"/>
    </source>
</evidence>
<accession>A0ABU6J0T1</accession>
<gene>
    <name evidence="2" type="ORF">VJ920_08620</name>
</gene>
<dbReference type="Proteomes" id="UP001343724">
    <property type="component" value="Unassembled WGS sequence"/>
</dbReference>
<sequence length="150" mass="16120">MAWARKLRERRGQATVELAVVLPVAIIVAVIVVNALSFFGTCASFDRVARQTVCAYAAAPAVAGDTAGPADVACAVEAELQRSFETSNVDVSVTVRGTSLGFQRYTARIEYAPTLFGLGLRDEVFGVMLPRLSHEAHMTVDAYRPGVLFL</sequence>
<comment type="caution">
    <text evidence="2">The sequence shown here is derived from an EMBL/GenBank/DDBJ whole genome shotgun (WGS) entry which is preliminary data.</text>
</comment>